<protein>
    <submittedName>
        <fullName evidence="4">ATP-binding cassette domain-containing protein</fullName>
    </submittedName>
</protein>
<dbReference type="Proteomes" id="UP001199816">
    <property type="component" value="Unassembled WGS sequence"/>
</dbReference>
<dbReference type="Gene3D" id="3.40.50.300">
    <property type="entry name" value="P-loop containing nucleotide triphosphate hydrolases"/>
    <property type="match status" value="2"/>
</dbReference>
<dbReference type="PANTHER" id="PTHR43158">
    <property type="entry name" value="SKFA PEPTIDE EXPORT ATP-BINDING PROTEIN SKFE"/>
    <property type="match status" value="1"/>
</dbReference>
<dbReference type="EMBL" id="JAJNEC010000005">
    <property type="protein sequence ID" value="MCD2423369.1"/>
    <property type="molecule type" value="Genomic_DNA"/>
</dbReference>
<dbReference type="InterPro" id="IPR003439">
    <property type="entry name" value="ABC_transporter-like_ATP-bd"/>
</dbReference>
<proteinExistence type="predicted"/>
<keyword evidence="5" id="KW-1185">Reference proteome</keyword>
<dbReference type="PROSITE" id="PS50893">
    <property type="entry name" value="ABC_TRANSPORTER_2"/>
    <property type="match status" value="2"/>
</dbReference>
<evidence type="ECO:0000256" key="2">
    <source>
        <dbReference type="ARBA" id="ARBA00022840"/>
    </source>
</evidence>
<organism evidence="4 5">
    <name type="scientific">Niabella pedocola</name>
    <dbReference type="NCBI Taxonomy" id="1752077"/>
    <lineage>
        <taxon>Bacteria</taxon>
        <taxon>Pseudomonadati</taxon>
        <taxon>Bacteroidota</taxon>
        <taxon>Chitinophagia</taxon>
        <taxon>Chitinophagales</taxon>
        <taxon>Chitinophagaceae</taxon>
        <taxon>Niabella</taxon>
    </lineage>
</organism>
<dbReference type="SUPFAM" id="SSF52540">
    <property type="entry name" value="P-loop containing nucleoside triphosphate hydrolases"/>
    <property type="match status" value="2"/>
</dbReference>
<dbReference type="Pfam" id="PF00005">
    <property type="entry name" value="ABC_tran"/>
    <property type="match status" value="2"/>
</dbReference>
<dbReference type="SMART" id="SM00382">
    <property type="entry name" value="AAA"/>
    <property type="match status" value="2"/>
</dbReference>
<dbReference type="GO" id="GO:0005524">
    <property type="term" value="F:ATP binding"/>
    <property type="evidence" value="ECO:0007669"/>
    <property type="project" value="UniProtKB-KW"/>
</dbReference>
<evidence type="ECO:0000259" key="3">
    <source>
        <dbReference type="PROSITE" id="PS50893"/>
    </source>
</evidence>
<name>A0ABS8PQL5_9BACT</name>
<dbReference type="PANTHER" id="PTHR43158:SF2">
    <property type="entry name" value="SKFA PEPTIDE EXPORT ATP-BINDING PROTEIN SKFE"/>
    <property type="match status" value="1"/>
</dbReference>
<dbReference type="RefSeq" id="WP_231004632.1">
    <property type="nucleotide sequence ID" value="NZ_JAJNEC010000005.1"/>
</dbReference>
<feature type="domain" description="ABC transporter" evidence="3">
    <location>
        <begin position="4"/>
        <end position="244"/>
    </location>
</feature>
<comment type="caution">
    <text evidence="4">The sequence shown here is derived from an EMBL/GenBank/DDBJ whole genome shotgun (WGS) entry which is preliminary data.</text>
</comment>
<sequence>MTLLNIEDLSVHYGLKTVLRHVSFTVHQGEGWVIRGVSGSGKTTLARAIAGPDKYTGGLNISYDTRSNLPAKTLFVESWYRFTNLEGDRNFYYQQRYNHQQRRDTVTIARELELYGQTYALDHTRLQALITALDYDRVLDEQLFEISSGEHKKLQLIKALWLRPQLLIIDQPYTGLDVKSRGRLNELLNAYAREGGTLILVSNDTELPACIQHFAVMKNGGFELADAALVFEEKTLKPLPEFLKEPPQYTAPTLIDMKQVHVQYGDKQVLKDIHWQVNAGERWLLQGHNGSGKSTLLSLITGDHPQAYANDIKLFGVQRGAGESIWDIKKRIGLISPELHWYFDANATVLQSLASGFFDSNGLYRQLRYMQKQQLNELLKFLDLYDVKDELLTTLPLGKQRLALLGRTIIKNPQLLVLDEPCQGLDQQQTQYFNKLVDEISKNGVTIIYVGHFETQLPACITHKLVLQDGRAIENTRQ</sequence>
<keyword evidence="1" id="KW-0547">Nucleotide-binding</keyword>
<feature type="domain" description="ABC transporter" evidence="3">
    <location>
        <begin position="255"/>
        <end position="478"/>
    </location>
</feature>
<evidence type="ECO:0000313" key="4">
    <source>
        <dbReference type="EMBL" id="MCD2423369.1"/>
    </source>
</evidence>
<evidence type="ECO:0000256" key="1">
    <source>
        <dbReference type="ARBA" id="ARBA00022741"/>
    </source>
</evidence>
<accession>A0ABS8PQL5</accession>
<reference evidence="4 5" key="1">
    <citation type="submission" date="2021-11" db="EMBL/GenBank/DDBJ databases">
        <title>Genomic of Niabella pedocola.</title>
        <authorList>
            <person name="Wu T."/>
        </authorList>
    </citation>
    <scope>NUCLEOTIDE SEQUENCE [LARGE SCALE GENOMIC DNA]</scope>
    <source>
        <strain evidence="4 5">JCM 31011</strain>
    </source>
</reference>
<evidence type="ECO:0000313" key="5">
    <source>
        <dbReference type="Proteomes" id="UP001199816"/>
    </source>
</evidence>
<dbReference type="InterPro" id="IPR027417">
    <property type="entry name" value="P-loop_NTPase"/>
</dbReference>
<keyword evidence="2 4" id="KW-0067">ATP-binding</keyword>
<gene>
    <name evidence="4" type="ORF">LQ567_11400</name>
</gene>
<dbReference type="InterPro" id="IPR003593">
    <property type="entry name" value="AAA+_ATPase"/>
</dbReference>